<dbReference type="EMBL" id="SPQU01000002">
    <property type="protein sequence ID" value="TFV41966.1"/>
    <property type="molecule type" value="Genomic_DNA"/>
</dbReference>
<reference evidence="2 3" key="1">
    <citation type="submission" date="2019-03" db="EMBL/GenBank/DDBJ databases">
        <title>Bradyrhizobium strains diversity isolated from Chamaecrista fasciculata.</title>
        <authorList>
            <person name="Urquiaga M.C.O."/>
            <person name="Hungria M."/>
            <person name="Delamuta J.R.M."/>
        </authorList>
    </citation>
    <scope>NUCLEOTIDE SEQUENCE [LARGE SCALE GENOMIC DNA]</scope>
    <source>
        <strain evidence="2 3">CNPSo 3424</strain>
    </source>
</reference>
<evidence type="ECO:0000256" key="1">
    <source>
        <dbReference type="SAM" id="MobiDB-lite"/>
    </source>
</evidence>
<name>A0A4Y9LG76_9BRAD</name>
<evidence type="ECO:0000313" key="3">
    <source>
        <dbReference type="Proteomes" id="UP000298225"/>
    </source>
</evidence>
<protein>
    <submittedName>
        <fullName evidence="2">Uncharacterized protein</fullName>
    </submittedName>
</protein>
<gene>
    <name evidence="2" type="ORF">E4K66_06590</name>
</gene>
<accession>A0A4Y9LG76</accession>
<comment type="caution">
    <text evidence="2">The sequence shown here is derived from an EMBL/GenBank/DDBJ whole genome shotgun (WGS) entry which is preliminary data.</text>
</comment>
<sequence length="70" mass="8013">MNIEKRALLDHAQRCRRVADDLAHRDAARRLRAMADVYEARAAQLADEDGSSKPDRHERSRLADTGDRQN</sequence>
<evidence type="ECO:0000313" key="2">
    <source>
        <dbReference type="EMBL" id="TFV41966.1"/>
    </source>
</evidence>
<dbReference type="AlphaFoldDB" id="A0A4Y9LG76"/>
<dbReference type="Proteomes" id="UP000298225">
    <property type="component" value="Unassembled WGS sequence"/>
</dbReference>
<dbReference type="RefSeq" id="WP_135168455.1">
    <property type="nucleotide sequence ID" value="NZ_SPQU01000002.1"/>
</dbReference>
<organism evidence="2 3">
    <name type="scientific">Bradyrhizobium frederickii</name>
    <dbReference type="NCBI Taxonomy" id="2560054"/>
    <lineage>
        <taxon>Bacteria</taxon>
        <taxon>Pseudomonadati</taxon>
        <taxon>Pseudomonadota</taxon>
        <taxon>Alphaproteobacteria</taxon>
        <taxon>Hyphomicrobiales</taxon>
        <taxon>Nitrobacteraceae</taxon>
        <taxon>Bradyrhizobium</taxon>
    </lineage>
</organism>
<dbReference type="OrthoDB" id="8250058at2"/>
<feature type="compositionally biased region" description="Basic and acidic residues" evidence="1">
    <location>
        <begin position="50"/>
        <end position="70"/>
    </location>
</feature>
<proteinExistence type="predicted"/>
<keyword evidence="3" id="KW-1185">Reference proteome</keyword>
<feature type="region of interest" description="Disordered" evidence="1">
    <location>
        <begin position="44"/>
        <end position="70"/>
    </location>
</feature>